<evidence type="ECO:0000256" key="8">
    <source>
        <dbReference type="SAM" id="MobiDB-lite"/>
    </source>
</evidence>
<feature type="transmembrane region" description="Helical" evidence="9">
    <location>
        <begin position="125"/>
        <end position="145"/>
    </location>
</feature>
<sequence>MVPLAFFASVFLSTARQAVNAGMMVFVVGLMVISLLSNQFLLIELYQYVKPLVSVLSFLPPFHLAKAMSDISSAGSPTDISGLPQESYYFDWEQMTRDRTQKVPSTDSNADSTNAYTTVFLPPTYASLLFLVGDAILYGLLAWYLDGVIRGNHGMPRKLHFPFQLSYWLPTKGKSPPSGQQRSVLQDTDNDQDTSDEDDAPLLTKGYKLGALDAMEVHALRKTFSTGLCSRGNVKVAVDGLSLKVQENQILALLGHNGAGKSTTINMLTGLLKPDQGNAYFYGLTITEDLDAIRNILGVCPQHDVLWGDLTAYEHMQLFGHLKGISRENMATEIQTLLEEVQLNHVADHRVRTYSGGMKRRLSVALSFLGDPSIIFLDEPTTGMDPQIRRDIWNLVLRKKQGRVTVMTTHSMEEADILGDNIAIMAAGTLRVMGTSVNLKNRFAGYNIELVVRHQDRAAIEVLVREKLPGSTKRSDPVEVEGGVLLPYNLPPDRQAEIVPFFTVIERERSLADKIVDYSISQTTLEEVFLNVTVGELFRDQEYQPALLRSHSHTTPLSPLSPEPPHGSKKQLSDLSQ</sequence>
<comment type="subcellular location">
    <subcellularLocation>
        <location evidence="1">Membrane</location>
        <topology evidence="1">Multi-pass membrane protein</topology>
    </subcellularLocation>
</comment>
<dbReference type="Proteomes" id="UP001174909">
    <property type="component" value="Unassembled WGS sequence"/>
</dbReference>
<evidence type="ECO:0000256" key="7">
    <source>
        <dbReference type="ARBA" id="ARBA00023136"/>
    </source>
</evidence>
<dbReference type="PROSITE" id="PS50893">
    <property type="entry name" value="ABC_TRANSPORTER_2"/>
    <property type="match status" value="1"/>
</dbReference>
<keyword evidence="12" id="KW-1185">Reference proteome</keyword>
<dbReference type="EMBL" id="CASHTH010002973">
    <property type="protein sequence ID" value="CAI8038067.1"/>
    <property type="molecule type" value="Genomic_DNA"/>
</dbReference>
<dbReference type="GO" id="GO:0016020">
    <property type="term" value="C:membrane"/>
    <property type="evidence" value="ECO:0007669"/>
    <property type="project" value="UniProtKB-SubCell"/>
</dbReference>
<keyword evidence="6 9" id="KW-1133">Transmembrane helix</keyword>
<accession>A0AA35X526</accession>
<organism evidence="11 12">
    <name type="scientific">Geodia barretti</name>
    <name type="common">Barrett's horny sponge</name>
    <dbReference type="NCBI Taxonomy" id="519541"/>
    <lineage>
        <taxon>Eukaryota</taxon>
        <taxon>Metazoa</taxon>
        <taxon>Porifera</taxon>
        <taxon>Demospongiae</taxon>
        <taxon>Heteroscleromorpha</taxon>
        <taxon>Tetractinellida</taxon>
        <taxon>Astrophorina</taxon>
        <taxon>Geodiidae</taxon>
        <taxon>Geodia</taxon>
    </lineage>
</organism>
<dbReference type="InterPro" id="IPR017871">
    <property type="entry name" value="ABC_transporter-like_CS"/>
</dbReference>
<dbReference type="Pfam" id="PF00005">
    <property type="entry name" value="ABC_tran"/>
    <property type="match status" value="1"/>
</dbReference>
<evidence type="ECO:0000256" key="5">
    <source>
        <dbReference type="ARBA" id="ARBA00022840"/>
    </source>
</evidence>
<keyword evidence="7 9" id="KW-0472">Membrane</keyword>
<evidence type="ECO:0000313" key="11">
    <source>
        <dbReference type="EMBL" id="CAI8038067.1"/>
    </source>
</evidence>
<keyword evidence="4" id="KW-0547">Nucleotide-binding</keyword>
<feature type="domain" description="ABC transporter" evidence="10">
    <location>
        <begin position="215"/>
        <end position="452"/>
    </location>
</feature>
<dbReference type="InterPro" id="IPR003593">
    <property type="entry name" value="AAA+_ATPase"/>
</dbReference>
<dbReference type="AlphaFoldDB" id="A0AA35X526"/>
<keyword evidence="2" id="KW-0813">Transport</keyword>
<evidence type="ECO:0000256" key="1">
    <source>
        <dbReference type="ARBA" id="ARBA00004141"/>
    </source>
</evidence>
<protein>
    <submittedName>
        <fullName evidence="11">ABC transporter A family member 2</fullName>
    </submittedName>
</protein>
<evidence type="ECO:0000256" key="9">
    <source>
        <dbReference type="SAM" id="Phobius"/>
    </source>
</evidence>
<dbReference type="GO" id="GO:0005319">
    <property type="term" value="F:lipid transporter activity"/>
    <property type="evidence" value="ECO:0007669"/>
    <property type="project" value="TreeGrafter"/>
</dbReference>
<reference evidence="11" key="1">
    <citation type="submission" date="2023-03" db="EMBL/GenBank/DDBJ databases">
        <authorList>
            <person name="Steffen K."/>
            <person name="Cardenas P."/>
        </authorList>
    </citation>
    <scope>NUCLEOTIDE SEQUENCE</scope>
</reference>
<evidence type="ECO:0000259" key="10">
    <source>
        <dbReference type="PROSITE" id="PS50893"/>
    </source>
</evidence>
<evidence type="ECO:0000256" key="2">
    <source>
        <dbReference type="ARBA" id="ARBA00022448"/>
    </source>
</evidence>
<feature type="region of interest" description="Disordered" evidence="8">
    <location>
        <begin position="551"/>
        <end position="577"/>
    </location>
</feature>
<dbReference type="PANTHER" id="PTHR19229">
    <property type="entry name" value="ATP-BINDING CASSETTE TRANSPORTER SUBFAMILY A ABCA"/>
    <property type="match status" value="1"/>
</dbReference>
<dbReference type="SMART" id="SM00382">
    <property type="entry name" value="AAA"/>
    <property type="match status" value="1"/>
</dbReference>
<evidence type="ECO:0000256" key="6">
    <source>
        <dbReference type="ARBA" id="ARBA00022989"/>
    </source>
</evidence>
<evidence type="ECO:0000313" key="12">
    <source>
        <dbReference type="Proteomes" id="UP001174909"/>
    </source>
</evidence>
<dbReference type="SUPFAM" id="SSF52540">
    <property type="entry name" value="P-loop containing nucleoside triphosphate hydrolases"/>
    <property type="match status" value="1"/>
</dbReference>
<feature type="region of interest" description="Disordered" evidence="8">
    <location>
        <begin position="172"/>
        <end position="201"/>
    </location>
</feature>
<feature type="transmembrane region" description="Helical" evidence="9">
    <location>
        <begin position="27"/>
        <end position="46"/>
    </location>
</feature>
<evidence type="ECO:0000256" key="3">
    <source>
        <dbReference type="ARBA" id="ARBA00022692"/>
    </source>
</evidence>
<name>A0AA35X526_GEOBA</name>
<evidence type="ECO:0000256" key="4">
    <source>
        <dbReference type="ARBA" id="ARBA00022741"/>
    </source>
</evidence>
<feature type="compositionally biased region" description="Acidic residues" evidence="8">
    <location>
        <begin position="188"/>
        <end position="200"/>
    </location>
</feature>
<dbReference type="InterPro" id="IPR027417">
    <property type="entry name" value="P-loop_NTPase"/>
</dbReference>
<dbReference type="CDD" id="cd03263">
    <property type="entry name" value="ABC_subfamily_A"/>
    <property type="match status" value="1"/>
</dbReference>
<keyword evidence="3 9" id="KW-0812">Transmembrane</keyword>
<dbReference type="InterPro" id="IPR026082">
    <property type="entry name" value="ABCA"/>
</dbReference>
<dbReference type="Gene3D" id="3.40.50.300">
    <property type="entry name" value="P-loop containing nucleotide triphosphate hydrolases"/>
    <property type="match status" value="1"/>
</dbReference>
<dbReference type="GO" id="GO:0016887">
    <property type="term" value="F:ATP hydrolysis activity"/>
    <property type="evidence" value="ECO:0007669"/>
    <property type="project" value="InterPro"/>
</dbReference>
<keyword evidence="5" id="KW-0067">ATP-binding</keyword>
<dbReference type="GO" id="GO:0005524">
    <property type="term" value="F:ATP binding"/>
    <property type="evidence" value="ECO:0007669"/>
    <property type="project" value="UniProtKB-KW"/>
</dbReference>
<dbReference type="PROSITE" id="PS00211">
    <property type="entry name" value="ABC_TRANSPORTER_1"/>
    <property type="match status" value="1"/>
</dbReference>
<dbReference type="FunFam" id="3.40.50.300:FF:000665">
    <property type="entry name" value="ABC transporter A family member 2"/>
    <property type="match status" value="1"/>
</dbReference>
<dbReference type="GO" id="GO:0140359">
    <property type="term" value="F:ABC-type transporter activity"/>
    <property type="evidence" value="ECO:0007669"/>
    <property type="project" value="InterPro"/>
</dbReference>
<dbReference type="InterPro" id="IPR003439">
    <property type="entry name" value="ABC_transporter-like_ATP-bd"/>
</dbReference>
<comment type="caution">
    <text evidence="11">The sequence shown here is derived from an EMBL/GenBank/DDBJ whole genome shotgun (WGS) entry which is preliminary data.</text>
</comment>
<gene>
    <name evidence="11" type="ORF">GBAR_LOCUS21222</name>
</gene>
<proteinExistence type="predicted"/>